<keyword evidence="3" id="KW-0544">Nucleosome core</keyword>
<evidence type="ECO:0000313" key="6">
    <source>
        <dbReference type="Proteomes" id="UP001549921"/>
    </source>
</evidence>
<dbReference type="Pfam" id="PF16211">
    <property type="entry name" value="Histone_H2A_C"/>
    <property type="match status" value="1"/>
</dbReference>
<dbReference type="InterPro" id="IPR009072">
    <property type="entry name" value="Histone-fold"/>
</dbReference>
<evidence type="ECO:0000313" key="5">
    <source>
        <dbReference type="EMBL" id="KAL0851938.1"/>
    </source>
</evidence>
<sequence>MTPPVLTKTRTRSSWTGLQFPVGRIDKILREGNFAPQIGSGAYLPGCKLAANTAKDNHKSRVVPRHIVFAIRNDEELNRMLRGATISQGGLLPSIQPQLLPQKNMKSAG</sequence>
<dbReference type="Proteomes" id="UP001549921">
    <property type="component" value="Unassembled WGS sequence"/>
</dbReference>
<dbReference type="InterPro" id="IPR002119">
    <property type="entry name" value="Histone_H2A"/>
</dbReference>
<proteinExistence type="predicted"/>
<dbReference type="AlphaFoldDB" id="A0ABD0TRG7"/>
<dbReference type="InterPro" id="IPR032454">
    <property type="entry name" value="Histone_H2A_C"/>
</dbReference>
<dbReference type="EMBL" id="JBEDNZ010000001">
    <property type="protein sequence ID" value="KAL0851938.1"/>
    <property type="molecule type" value="Genomic_DNA"/>
</dbReference>
<evidence type="ECO:0000259" key="4">
    <source>
        <dbReference type="Pfam" id="PF16211"/>
    </source>
</evidence>
<organism evidence="5 6">
    <name type="scientific">Loxostege sticticalis</name>
    <name type="common">Beet webworm moth</name>
    <dbReference type="NCBI Taxonomy" id="481309"/>
    <lineage>
        <taxon>Eukaryota</taxon>
        <taxon>Metazoa</taxon>
        <taxon>Ecdysozoa</taxon>
        <taxon>Arthropoda</taxon>
        <taxon>Hexapoda</taxon>
        <taxon>Insecta</taxon>
        <taxon>Pterygota</taxon>
        <taxon>Neoptera</taxon>
        <taxon>Endopterygota</taxon>
        <taxon>Lepidoptera</taxon>
        <taxon>Glossata</taxon>
        <taxon>Ditrysia</taxon>
        <taxon>Pyraloidea</taxon>
        <taxon>Crambidae</taxon>
        <taxon>Pyraustinae</taxon>
        <taxon>Loxostege</taxon>
    </lineage>
</organism>
<evidence type="ECO:0000256" key="1">
    <source>
        <dbReference type="ARBA" id="ARBA00004286"/>
    </source>
</evidence>
<dbReference type="GO" id="GO:0000786">
    <property type="term" value="C:nucleosome"/>
    <property type="evidence" value="ECO:0007669"/>
    <property type="project" value="UniProtKB-KW"/>
</dbReference>
<evidence type="ECO:0000256" key="3">
    <source>
        <dbReference type="ARBA" id="ARBA00023269"/>
    </source>
</evidence>
<comment type="subcellular location">
    <subcellularLocation>
        <location evidence="1">Chromosome</location>
    </subcellularLocation>
</comment>
<dbReference type="CDD" id="cd00074">
    <property type="entry name" value="HFD_H2A"/>
    <property type="match status" value="1"/>
</dbReference>
<evidence type="ECO:0000256" key="2">
    <source>
        <dbReference type="ARBA" id="ARBA00022454"/>
    </source>
</evidence>
<dbReference type="SUPFAM" id="SSF47113">
    <property type="entry name" value="Histone-fold"/>
    <property type="match status" value="1"/>
</dbReference>
<dbReference type="SMART" id="SM00414">
    <property type="entry name" value="H2A"/>
    <property type="match status" value="1"/>
</dbReference>
<dbReference type="PANTHER" id="PTHR23430">
    <property type="entry name" value="HISTONE H2A"/>
    <property type="match status" value="1"/>
</dbReference>
<keyword evidence="2" id="KW-0158">Chromosome</keyword>
<dbReference type="Gene3D" id="1.10.20.10">
    <property type="entry name" value="Histone, subunit A"/>
    <property type="match status" value="2"/>
</dbReference>
<comment type="caution">
    <text evidence="5">The sequence shown here is derived from an EMBL/GenBank/DDBJ whole genome shotgun (WGS) entry which is preliminary data.</text>
</comment>
<reference evidence="5 6" key="1">
    <citation type="submission" date="2024-06" db="EMBL/GenBank/DDBJ databases">
        <title>A chromosome-level genome assembly of beet webworm, Loxostege sticticalis.</title>
        <authorList>
            <person name="Zhang Y."/>
        </authorList>
    </citation>
    <scope>NUCLEOTIDE SEQUENCE [LARGE SCALE GENOMIC DNA]</scope>
    <source>
        <strain evidence="5">AQ028</strain>
        <tissue evidence="5">Male pupae</tissue>
    </source>
</reference>
<gene>
    <name evidence="5" type="ORF">ABMA28_000223</name>
</gene>
<keyword evidence="3" id="KW-0238">DNA-binding</keyword>
<feature type="domain" description="Histone H2A C-terminal" evidence="4">
    <location>
        <begin position="75"/>
        <end position="108"/>
    </location>
</feature>
<accession>A0ABD0TRG7</accession>
<name>A0ABD0TRG7_LOXSC</name>
<protein>
    <recommendedName>
        <fullName evidence="4">Histone H2A C-terminal domain-containing protein</fullName>
    </recommendedName>
</protein>